<feature type="signal peptide" evidence="2">
    <location>
        <begin position="1"/>
        <end position="23"/>
    </location>
</feature>
<proteinExistence type="predicted"/>
<evidence type="ECO:0000256" key="2">
    <source>
        <dbReference type="SAM" id="SignalP"/>
    </source>
</evidence>
<evidence type="ECO:0000313" key="3">
    <source>
        <dbReference type="EMBL" id="TNN47246.1"/>
    </source>
</evidence>
<evidence type="ECO:0000256" key="1">
    <source>
        <dbReference type="SAM" id="MobiDB-lite"/>
    </source>
</evidence>
<keyword evidence="4" id="KW-1185">Reference proteome</keyword>
<feature type="chain" id="PRO_5021450546" evidence="2">
    <location>
        <begin position="24"/>
        <end position="65"/>
    </location>
</feature>
<reference evidence="3 4" key="1">
    <citation type="submission" date="2019-03" db="EMBL/GenBank/DDBJ databases">
        <title>First draft genome of Liparis tanakae, snailfish: a comprehensive survey of snailfish specific genes.</title>
        <authorList>
            <person name="Kim W."/>
            <person name="Song I."/>
            <person name="Jeong J.-H."/>
            <person name="Kim D."/>
            <person name="Kim S."/>
            <person name="Ryu S."/>
            <person name="Song J.Y."/>
            <person name="Lee S.K."/>
        </authorList>
    </citation>
    <scope>NUCLEOTIDE SEQUENCE [LARGE SCALE GENOMIC DNA]</scope>
    <source>
        <tissue evidence="3">Muscle</tissue>
    </source>
</reference>
<evidence type="ECO:0000313" key="4">
    <source>
        <dbReference type="Proteomes" id="UP000314294"/>
    </source>
</evidence>
<comment type="caution">
    <text evidence="3">The sequence shown here is derived from an EMBL/GenBank/DDBJ whole genome shotgun (WGS) entry which is preliminary data.</text>
</comment>
<protein>
    <submittedName>
        <fullName evidence="3">Uncharacterized protein</fullName>
    </submittedName>
</protein>
<feature type="region of interest" description="Disordered" evidence="1">
    <location>
        <begin position="45"/>
        <end position="65"/>
    </location>
</feature>
<organism evidence="3 4">
    <name type="scientific">Liparis tanakae</name>
    <name type="common">Tanaka's snailfish</name>
    <dbReference type="NCBI Taxonomy" id="230148"/>
    <lineage>
        <taxon>Eukaryota</taxon>
        <taxon>Metazoa</taxon>
        <taxon>Chordata</taxon>
        <taxon>Craniata</taxon>
        <taxon>Vertebrata</taxon>
        <taxon>Euteleostomi</taxon>
        <taxon>Actinopterygii</taxon>
        <taxon>Neopterygii</taxon>
        <taxon>Teleostei</taxon>
        <taxon>Neoteleostei</taxon>
        <taxon>Acanthomorphata</taxon>
        <taxon>Eupercaria</taxon>
        <taxon>Perciformes</taxon>
        <taxon>Cottioidei</taxon>
        <taxon>Cottales</taxon>
        <taxon>Liparidae</taxon>
        <taxon>Liparis</taxon>
    </lineage>
</organism>
<dbReference type="EMBL" id="SRLO01000751">
    <property type="protein sequence ID" value="TNN47246.1"/>
    <property type="molecule type" value="Genomic_DNA"/>
</dbReference>
<accession>A0A4Z2G113</accession>
<keyword evidence="2" id="KW-0732">Signal</keyword>
<dbReference type="Proteomes" id="UP000314294">
    <property type="component" value="Unassembled WGS sequence"/>
</dbReference>
<dbReference type="AlphaFoldDB" id="A0A4Z2G113"/>
<sequence>MLLIQSLAVLSGVFLVDPPSGFGVDVRSRTSSILMSAAAIWSPGQPQCLPGGPRGGNISGQEDEE</sequence>
<name>A0A4Z2G113_9TELE</name>
<gene>
    <name evidence="3" type="ORF">EYF80_042554</name>
</gene>